<dbReference type="AlphaFoldDB" id="L8JWC0"/>
<dbReference type="InterPro" id="IPR036567">
    <property type="entry name" value="RHF-like"/>
</dbReference>
<proteinExistence type="predicted"/>
<dbReference type="Pfam" id="PF02482">
    <property type="entry name" value="Ribosomal_S30AE"/>
    <property type="match status" value="1"/>
</dbReference>
<dbReference type="EMBL" id="AMZN01000031">
    <property type="protein sequence ID" value="ELR71914.1"/>
    <property type="molecule type" value="Genomic_DNA"/>
</dbReference>
<organism evidence="1 2">
    <name type="scientific">Fulvivirga imtechensis AK7</name>
    <dbReference type="NCBI Taxonomy" id="1237149"/>
    <lineage>
        <taxon>Bacteria</taxon>
        <taxon>Pseudomonadati</taxon>
        <taxon>Bacteroidota</taxon>
        <taxon>Cytophagia</taxon>
        <taxon>Cytophagales</taxon>
        <taxon>Fulvivirgaceae</taxon>
        <taxon>Fulvivirga</taxon>
    </lineage>
</organism>
<evidence type="ECO:0000313" key="2">
    <source>
        <dbReference type="Proteomes" id="UP000011135"/>
    </source>
</evidence>
<gene>
    <name evidence="1" type="ORF">C900_02153</name>
</gene>
<dbReference type="Gene3D" id="3.30.160.100">
    <property type="entry name" value="Ribosome hibernation promotion factor-like"/>
    <property type="match status" value="1"/>
</dbReference>
<evidence type="ECO:0000313" key="1">
    <source>
        <dbReference type="EMBL" id="ELR71914.1"/>
    </source>
</evidence>
<protein>
    <submittedName>
        <fullName evidence="1">Ribosome hibernation protein YhbH</fullName>
    </submittedName>
</protein>
<reference evidence="1 2" key="1">
    <citation type="submission" date="2012-12" db="EMBL/GenBank/DDBJ databases">
        <title>Genome assembly of Fulvivirga imtechensis AK7.</title>
        <authorList>
            <person name="Nupur N."/>
            <person name="Khatri I."/>
            <person name="Kumar R."/>
            <person name="Subramanian S."/>
            <person name="Pinnaka A."/>
        </authorList>
    </citation>
    <scope>NUCLEOTIDE SEQUENCE [LARGE SCALE GENOMIC DNA]</scope>
    <source>
        <strain evidence="1 2">AK7</strain>
    </source>
</reference>
<dbReference type="eggNOG" id="COG1544">
    <property type="taxonomic scope" value="Bacteria"/>
</dbReference>
<sequence>MKMIIETPNIKARKSLLDFVHEKVGKLEHLSDRIIEARVYLKVDKSDVTKNKVCEVKIVIPGDDLFASTQSNSFEDAVQQTVAALKHRIERWKNSNNKKLHETITPPQL</sequence>
<comment type="caution">
    <text evidence="1">The sequence shown here is derived from an EMBL/GenBank/DDBJ whole genome shotgun (WGS) entry which is preliminary data.</text>
</comment>
<accession>L8JWC0</accession>
<name>L8JWC0_9BACT</name>
<keyword evidence="2" id="KW-1185">Reference proteome</keyword>
<dbReference type="RefSeq" id="WP_009579540.1">
    <property type="nucleotide sequence ID" value="NZ_AMZN01000031.1"/>
</dbReference>
<dbReference type="SUPFAM" id="SSF69754">
    <property type="entry name" value="Ribosome binding protein Y (YfiA homologue)"/>
    <property type="match status" value="1"/>
</dbReference>
<dbReference type="Proteomes" id="UP000011135">
    <property type="component" value="Unassembled WGS sequence"/>
</dbReference>
<dbReference type="OrthoDB" id="9808702at2"/>
<dbReference type="STRING" id="1237149.C900_02153"/>
<dbReference type="InterPro" id="IPR003489">
    <property type="entry name" value="RHF/RaiA"/>
</dbReference>